<evidence type="ECO:0000256" key="1">
    <source>
        <dbReference type="ARBA" id="ARBA00001946"/>
    </source>
</evidence>
<dbReference type="PANTHER" id="PTHR13794">
    <property type="entry name" value="ENOLASE SUPERFAMILY, MANDELATE RACEMASE"/>
    <property type="match status" value="1"/>
</dbReference>
<dbReference type="KEGG" id="mik:FOE78_04500"/>
<dbReference type="InterPro" id="IPR036849">
    <property type="entry name" value="Enolase-like_C_sf"/>
</dbReference>
<evidence type="ECO:0000313" key="6">
    <source>
        <dbReference type="Proteomes" id="UP000319263"/>
    </source>
</evidence>
<evidence type="ECO:0000313" key="5">
    <source>
        <dbReference type="EMBL" id="QDP95268.1"/>
    </source>
</evidence>
<dbReference type="SUPFAM" id="SSF54826">
    <property type="entry name" value="Enolase N-terminal domain-like"/>
    <property type="match status" value="1"/>
</dbReference>
<dbReference type="Gene3D" id="3.20.20.120">
    <property type="entry name" value="Enolase-like C-terminal domain"/>
    <property type="match status" value="1"/>
</dbReference>
<reference evidence="5 6" key="1">
    <citation type="submission" date="2019-07" db="EMBL/GenBank/DDBJ databases">
        <title>Microlunatus dokdonensis sp. nov. isolated from the rhizospheric soil of the wild plant Elymus tsukushiensis.</title>
        <authorList>
            <person name="Ghim S.-Y."/>
            <person name="Hwang Y.-J."/>
            <person name="Son J.-S."/>
            <person name="Shin J.-H."/>
        </authorList>
    </citation>
    <scope>NUCLEOTIDE SEQUENCE [LARGE SCALE GENOMIC DNA]</scope>
    <source>
        <strain evidence="5 6">KUDC0627</strain>
    </source>
</reference>
<dbReference type="SFLD" id="SFLDG00179">
    <property type="entry name" value="mandelate_racemase"/>
    <property type="match status" value="1"/>
</dbReference>
<dbReference type="GO" id="GO:0016052">
    <property type="term" value="P:carbohydrate catabolic process"/>
    <property type="evidence" value="ECO:0007669"/>
    <property type="project" value="TreeGrafter"/>
</dbReference>
<dbReference type="OrthoDB" id="5168231at2"/>
<evidence type="ECO:0000259" key="4">
    <source>
        <dbReference type="SMART" id="SM00922"/>
    </source>
</evidence>
<name>A0A516PVP9_9ACTN</name>
<dbReference type="Pfam" id="PF13378">
    <property type="entry name" value="MR_MLE_C"/>
    <property type="match status" value="1"/>
</dbReference>
<gene>
    <name evidence="5" type="ORF">FOE78_04500</name>
</gene>
<feature type="domain" description="Mandelate racemase/muconate lactonizing enzyme C-terminal" evidence="4">
    <location>
        <begin position="153"/>
        <end position="249"/>
    </location>
</feature>
<dbReference type="InterPro" id="IPR046945">
    <property type="entry name" value="RHMD-like"/>
</dbReference>
<dbReference type="GO" id="GO:0016836">
    <property type="term" value="F:hydro-lyase activity"/>
    <property type="evidence" value="ECO:0007669"/>
    <property type="project" value="TreeGrafter"/>
</dbReference>
<dbReference type="InterPro" id="IPR029017">
    <property type="entry name" value="Enolase-like_N"/>
</dbReference>
<comment type="cofactor">
    <cofactor evidence="1">
        <name>Mg(2+)</name>
        <dbReference type="ChEBI" id="CHEBI:18420"/>
    </cofactor>
</comment>
<proteinExistence type="predicted"/>
<dbReference type="SUPFAM" id="SSF51604">
    <property type="entry name" value="Enolase C-terminal domain-like"/>
    <property type="match status" value="1"/>
</dbReference>
<keyword evidence="3" id="KW-0460">Magnesium</keyword>
<sequence>MNMTYDPSPNQISEIAIRVCRGDGQQTDVTQSAKLRGGQRRPFLVLTLTTADGTTGTSFGFSTLNPRTAGEGMVPLKQFFLGRDVYERERAALEFRKFDRSWTLSPSYTYGPFDNAMWDIIGKKSGVSVSRLLGRFRDHVPVYVSSMFHAGGVDAYLREAVEAKEAGFQGYKIHPGGDVTEDLELYAAVREAVGPDFTLMSDPVGAYTYNEAMIVGRELERLNYRWLEEPVHDVDWHSQKRLREQLDIPIVGTETSPWGNRGTSAAIANGQVDAVRADVSWRGGITEVMKIGSLADAFGMRCELHSCIYHALELINLQCASAMTNCSYFELLYPLDDYDFGLKTGIQISDGYATVPDERGLGLDYDWDFIDNVTEALL</sequence>
<dbReference type="InterPro" id="IPR013342">
    <property type="entry name" value="Mandelate_racemase_C"/>
</dbReference>
<dbReference type="SFLD" id="SFLDS00001">
    <property type="entry name" value="Enolase"/>
    <property type="match status" value="1"/>
</dbReference>
<dbReference type="PANTHER" id="PTHR13794:SF58">
    <property type="entry name" value="MITOCHONDRIAL ENOLASE SUPERFAMILY MEMBER 1"/>
    <property type="match status" value="1"/>
</dbReference>
<keyword evidence="6" id="KW-1185">Reference proteome</keyword>
<accession>A0A516PVP9</accession>
<dbReference type="Proteomes" id="UP000319263">
    <property type="component" value="Chromosome"/>
</dbReference>
<dbReference type="Gene3D" id="3.30.390.10">
    <property type="entry name" value="Enolase-like, N-terminal domain"/>
    <property type="match status" value="1"/>
</dbReference>
<protein>
    <submittedName>
        <fullName evidence="5">Mandelate racemase</fullName>
    </submittedName>
</protein>
<dbReference type="EMBL" id="CP041692">
    <property type="protein sequence ID" value="QDP95268.1"/>
    <property type="molecule type" value="Genomic_DNA"/>
</dbReference>
<dbReference type="SMART" id="SM00922">
    <property type="entry name" value="MR_MLE"/>
    <property type="match status" value="1"/>
</dbReference>
<evidence type="ECO:0000256" key="3">
    <source>
        <dbReference type="ARBA" id="ARBA00022842"/>
    </source>
</evidence>
<dbReference type="InterPro" id="IPR029065">
    <property type="entry name" value="Enolase_C-like"/>
</dbReference>
<keyword evidence="2" id="KW-0479">Metal-binding</keyword>
<dbReference type="AlphaFoldDB" id="A0A516PVP9"/>
<dbReference type="GO" id="GO:0000287">
    <property type="term" value="F:magnesium ion binding"/>
    <property type="evidence" value="ECO:0007669"/>
    <property type="project" value="TreeGrafter"/>
</dbReference>
<evidence type="ECO:0000256" key="2">
    <source>
        <dbReference type="ARBA" id="ARBA00022723"/>
    </source>
</evidence>
<organism evidence="5 6">
    <name type="scientific">Microlunatus elymi</name>
    <dbReference type="NCBI Taxonomy" id="2596828"/>
    <lineage>
        <taxon>Bacteria</taxon>
        <taxon>Bacillati</taxon>
        <taxon>Actinomycetota</taxon>
        <taxon>Actinomycetes</taxon>
        <taxon>Propionibacteriales</taxon>
        <taxon>Propionibacteriaceae</taxon>
        <taxon>Microlunatus</taxon>
    </lineage>
</organism>